<dbReference type="Proteomes" id="UP001166304">
    <property type="component" value="Unassembled WGS sequence"/>
</dbReference>
<keyword evidence="4" id="KW-1185">Reference proteome</keyword>
<comment type="caution">
    <text evidence="3">The sequence shown here is derived from an EMBL/GenBank/DDBJ whole genome shotgun (WGS) entry which is preliminary data.</text>
</comment>
<dbReference type="Gene3D" id="3.30.1300.20">
    <property type="entry name" value="7,8-dihydroneopterin aldolase (MptD)"/>
    <property type="match status" value="1"/>
</dbReference>
<comment type="pathway">
    <text evidence="1">Cofactor biosynthesis; tetrahydrofolate biosynthesis; 2-amino-4-hydroxy-6-hydroxymethyl-7,8-dihydropteridine diphosphate from 7,8-dihydroneopterin triphosphate: step 3/4.</text>
</comment>
<dbReference type="SUPFAM" id="SSF143560">
    <property type="entry name" value="MK0786-like"/>
    <property type="match status" value="1"/>
</dbReference>
<evidence type="ECO:0000259" key="2">
    <source>
        <dbReference type="Pfam" id="PF04038"/>
    </source>
</evidence>
<dbReference type="InterPro" id="IPR036839">
    <property type="entry name" value="MptD_sf"/>
</dbReference>
<feature type="binding site" evidence="1">
    <location>
        <position position="108"/>
    </location>
    <ligand>
        <name>substrate</name>
    </ligand>
</feature>
<dbReference type="EMBL" id="JAHQXE010000003">
    <property type="protein sequence ID" value="MBV0902623.1"/>
    <property type="molecule type" value="Genomic_DNA"/>
</dbReference>
<keyword evidence="1" id="KW-0289">Folate biosynthesis</keyword>
<evidence type="ECO:0000313" key="3">
    <source>
        <dbReference type="EMBL" id="MBV0902623.1"/>
    </source>
</evidence>
<sequence>MDPTTPQTACFEAGIKFGSLYHQFAGTPISPDSADSLATAMEEAIENQPYCESVTVSVKEEALAAAIDDAGADYTELTGRLLDVAMEIDYEGVTVETSMAMADGYPLMQVDAVRE</sequence>
<name>A0AA41G1M9_9EURY</name>
<comment type="subunit">
    <text evidence="1">Homotetramer.</text>
</comment>
<feature type="binding site" evidence="1">
    <location>
        <position position="12"/>
    </location>
    <ligand>
        <name>substrate</name>
    </ligand>
</feature>
<comment type="function">
    <text evidence="1">Catalyzes the conversion of 7,8-dihydroneopterin (H2Neo) to 6-hydroxymethyl-7,8-dihydropterin (6-HMD).</text>
</comment>
<evidence type="ECO:0000256" key="1">
    <source>
        <dbReference type="HAMAP-Rule" id="MF_02130"/>
    </source>
</evidence>
<dbReference type="GO" id="GO:0046656">
    <property type="term" value="P:folic acid biosynthetic process"/>
    <property type="evidence" value="ECO:0007669"/>
    <property type="project" value="UniProtKB-KW"/>
</dbReference>
<gene>
    <name evidence="1" type="primary">mptD</name>
    <name evidence="3" type="ORF">KTS37_12575</name>
</gene>
<comment type="catalytic activity">
    <reaction evidence="1">
        <text>7,8-dihydroneopterin = 6-hydroxymethyl-7,8-dihydropterin + glycolaldehyde</text>
        <dbReference type="Rhea" id="RHEA:10540"/>
        <dbReference type="ChEBI" id="CHEBI:17001"/>
        <dbReference type="ChEBI" id="CHEBI:17071"/>
        <dbReference type="ChEBI" id="CHEBI:44841"/>
        <dbReference type="EC" id="4.1.2.25"/>
    </reaction>
</comment>
<proteinExistence type="inferred from homology"/>
<dbReference type="GO" id="GO:0004150">
    <property type="term" value="F:dihydroneopterin aldolase activity"/>
    <property type="evidence" value="ECO:0007669"/>
    <property type="project" value="UniProtKB-UniRule"/>
</dbReference>
<dbReference type="Pfam" id="PF04038">
    <property type="entry name" value="DHNA"/>
    <property type="match status" value="1"/>
</dbReference>
<feature type="domain" description="Dihydroneopterin aldolase MtpD C-terminal" evidence="2">
    <location>
        <begin position="5"/>
        <end position="110"/>
    </location>
</feature>
<protein>
    <recommendedName>
        <fullName evidence="1">Dihydroneopterin aldolase</fullName>
        <shortName evidence="1">DHNA</shortName>
        <ecNumber evidence="1">4.1.2.25</ecNumber>
    </recommendedName>
    <alternativeName>
        <fullName evidence="1">7,8-dihydroneopterin aldolase</fullName>
    </alternativeName>
</protein>
<dbReference type="RefSeq" id="WP_162413237.1">
    <property type="nucleotide sequence ID" value="NZ_JAHQXE010000003.1"/>
</dbReference>
<dbReference type="AlphaFoldDB" id="A0AA41G1M9"/>
<organism evidence="3 4">
    <name type="scientific">Haloarcula salina</name>
    <dbReference type="NCBI Taxonomy" id="1429914"/>
    <lineage>
        <taxon>Archaea</taxon>
        <taxon>Methanobacteriati</taxon>
        <taxon>Methanobacteriota</taxon>
        <taxon>Stenosarchaea group</taxon>
        <taxon>Halobacteria</taxon>
        <taxon>Halobacteriales</taxon>
        <taxon>Haloarculaceae</taxon>
        <taxon>Haloarcula</taxon>
    </lineage>
</organism>
<dbReference type="GO" id="GO:0046654">
    <property type="term" value="P:tetrahydrofolate biosynthetic process"/>
    <property type="evidence" value="ECO:0007669"/>
    <property type="project" value="UniProtKB-UniRule"/>
</dbReference>
<dbReference type="InterPro" id="IPR007181">
    <property type="entry name" value="MtpD_C"/>
</dbReference>
<evidence type="ECO:0000313" key="4">
    <source>
        <dbReference type="Proteomes" id="UP001166304"/>
    </source>
</evidence>
<comment type="similarity">
    <text evidence="1">Belongs to the archaeal dihydroneopterin aldolase family.</text>
</comment>
<keyword evidence="1" id="KW-0456">Lyase</keyword>
<dbReference type="InterPro" id="IPR027508">
    <property type="entry name" value="DHN_aldolase_MptD"/>
</dbReference>
<dbReference type="EC" id="4.1.2.25" evidence="1"/>
<accession>A0AA41G1M9</accession>
<reference evidence="3" key="1">
    <citation type="submission" date="2021-06" db="EMBL/GenBank/DDBJ databases">
        <title>New haloarchaea isolates fom saline soil.</title>
        <authorList>
            <person name="Duran-Viseras A."/>
            <person name="Sanchez-Porro C.S."/>
            <person name="Ventosa A."/>
        </authorList>
    </citation>
    <scope>NUCLEOTIDE SEQUENCE</scope>
    <source>
        <strain evidence="3">JCM 18369</strain>
    </source>
</reference>
<dbReference type="HAMAP" id="MF_02130">
    <property type="entry name" value="DHNA_arch"/>
    <property type="match status" value="1"/>
</dbReference>